<sequence>MARDMILLILFANLLTIFCQEETAQGSTEDQQKDDGKLSYSFSYGVADARTGDVKAVWEAKEGDTVKGQYSVLEADGSTRTVEYSAGPNSGFNAIVSNENGFLPTNENESKKTGRSLIEDKTMRDYGNYYDFPEDPDDEYYEKKKTKRPLDSHREHSKNKKSRYPFDLESSEYTHSISIKHPRDEASESEAHSHFGYSFDPNCKTKPKKGSHDTNSYSNVVDLETNPKYPFYSPDYFRDKHPDSSSNYDFEKLRPFSSYKPHKYEEITLKPPFSTRYTSPVIPDLAYSSEKMYPDDIPLRPKKKHRPHKVPESHFGDDLDDYVLVPKKKYKPLRLVEPHEFRPEPEDDYQRPNRGSSFDDIHDDRHRHPPRGPQTEIVRKIVKKRRPVINLLDVFDI</sequence>
<dbReference type="InterPro" id="IPR000618">
    <property type="entry name" value="Insect_cuticle"/>
</dbReference>
<evidence type="ECO:0000313" key="6">
    <source>
        <dbReference type="Proteomes" id="UP000504629"/>
    </source>
</evidence>
<feature type="region of interest" description="Disordered" evidence="4">
    <location>
        <begin position="126"/>
        <end position="167"/>
    </location>
</feature>
<dbReference type="PROSITE" id="PS51155">
    <property type="entry name" value="CHIT_BIND_RR_2"/>
    <property type="match status" value="1"/>
</dbReference>
<gene>
    <name evidence="7" type="primary">LOC114243029</name>
</gene>
<dbReference type="AlphaFoldDB" id="A0A6J2JPG8"/>
<dbReference type="Proteomes" id="UP000504629">
    <property type="component" value="Unplaced"/>
</dbReference>
<evidence type="ECO:0000313" key="7">
    <source>
        <dbReference type="RefSeq" id="XP_028030194.1"/>
    </source>
</evidence>
<feature type="region of interest" description="Disordered" evidence="4">
    <location>
        <begin position="335"/>
        <end position="375"/>
    </location>
</feature>
<dbReference type="PROSITE" id="PS00233">
    <property type="entry name" value="CHIT_BIND_RR_1"/>
    <property type="match status" value="1"/>
</dbReference>
<dbReference type="InterPro" id="IPR051217">
    <property type="entry name" value="Insect_Cuticle_Struc_Prot"/>
</dbReference>
<evidence type="ECO:0000256" key="3">
    <source>
        <dbReference type="PROSITE-ProRule" id="PRU00497"/>
    </source>
</evidence>
<keyword evidence="6" id="KW-1185">Reference proteome</keyword>
<evidence type="ECO:0000256" key="5">
    <source>
        <dbReference type="SAM" id="SignalP"/>
    </source>
</evidence>
<reference evidence="7" key="1">
    <citation type="submission" date="2025-08" db="UniProtKB">
        <authorList>
            <consortium name="RefSeq"/>
        </authorList>
    </citation>
    <scope>IDENTIFICATION</scope>
    <source>
        <tissue evidence="7">Silk gland</tissue>
    </source>
</reference>
<dbReference type="Pfam" id="PF00379">
    <property type="entry name" value="Chitin_bind_4"/>
    <property type="match status" value="1"/>
</dbReference>
<keyword evidence="1 3" id="KW-0193">Cuticle</keyword>
<name>A0A6J2JPG8_BOMMA</name>
<dbReference type="GO" id="GO:0042302">
    <property type="term" value="F:structural constituent of cuticle"/>
    <property type="evidence" value="ECO:0007669"/>
    <property type="project" value="UniProtKB-UniRule"/>
</dbReference>
<dbReference type="KEGG" id="bman:114243029"/>
<evidence type="ECO:0000256" key="1">
    <source>
        <dbReference type="ARBA" id="ARBA00022460"/>
    </source>
</evidence>
<dbReference type="PRINTS" id="PR00947">
    <property type="entry name" value="CUTICLE"/>
</dbReference>
<organism evidence="6 7">
    <name type="scientific">Bombyx mandarina</name>
    <name type="common">Wild silk moth</name>
    <name type="synonym">Wild silkworm</name>
    <dbReference type="NCBI Taxonomy" id="7092"/>
    <lineage>
        <taxon>Eukaryota</taxon>
        <taxon>Metazoa</taxon>
        <taxon>Ecdysozoa</taxon>
        <taxon>Arthropoda</taxon>
        <taxon>Hexapoda</taxon>
        <taxon>Insecta</taxon>
        <taxon>Pterygota</taxon>
        <taxon>Neoptera</taxon>
        <taxon>Endopterygota</taxon>
        <taxon>Lepidoptera</taxon>
        <taxon>Glossata</taxon>
        <taxon>Ditrysia</taxon>
        <taxon>Bombycoidea</taxon>
        <taxon>Bombycidae</taxon>
        <taxon>Bombycinae</taxon>
        <taxon>Bombyx</taxon>
    </lineage>
</organism>
<dbReference type="GeneID" id="114243029"/>
<feature type="chain" id="PRO_5026821512" evidence="5">
    <location>
        <begin position="20"/>
        <end position="397"/>
    </location>
</feature>
<dbReference type="PANTHER" id="PTHR12236">
    <property type="entry name" value="STRUCTURAL CONTITUENT OF CUTICLE"/>
    <property type="match status" value="1"/>
</dbReference>
<dbReference type="InterPro" id="IPR031311">
    <property type="entry name" value="CHIT_BIND_RR_consensus"/>
</dbReference>
<evidence type="ECO:0000256" key="2">
    <source>
        <dbReference type="ARBA" id="ARBA00022729"/>
    </source>
</evidence>
<dbReference type="GO" id="GO:0005615">
    <property type="term" value="C:extracellular space"/>
    <property type="evidence" value="ECO:0007669"/>
    <property type="project" value="TreeGrafter"/>
</dbReference>
<feature type="compositionally biased region" description="Basic and acidic residues" evidence="4">
    <location>
        <begin position="335"/>
        <end position="366"/>
    </location>
</feature>
<keyword evidence="2 5" id="KW-0732">Signal</keyword>
<dbReference type="OrthoDB" id="7117469at2759"/>
<protein>
    <submittedName>
        <fullName evidence="7">Uncharacterized protein LOC114243029</fullName>
    </submittedName>
</protein>
<dbReference type="CTD" id="100379354"/>
<accession>A0A6J2JPG8</accession>
<dbReference type="GO" id="GO:0031012">
    <property type="term" value="C:extracellular matrix"/>
    <property type="evidence" value="ECO:0007669"/>
    <property type="project" value="TreeGrafter"/>
</dbReference>
<dbReference type="RefSeq" id="XP_028030194.1">
    <property type="nucleotide sequence ID" value="XM_028174393.1"/>
</dbReference>
<feature type="signal peptide" evidence="5">
    <location>
        <begin position="1"/>
        <end position="19"/>
    </location>
</feature>
<evidence type="ECO:0000256" key="4">
    <source>
        <dbReference type="SAM" id="MobiDB-lite"/>
    </source>
</evidence>
<dbReference type="PANTHER" id="PTHR12236:SF95">
    <property type="entry name" value="CUTICULAR PROTEIN 76BD, ISOFORM C-RELATED"/>
    <property type="match status" value="1"/>
</dbReference>
<proteinExistence type="predicted"/>